<dbReference type="SUPFAM" id="SSF49764">
    <property type="entry name" value="HSP20-like chaperones"/>
    <property type="match status" value="1"/>
</dbReference>
<dbReference type="PANTHER" id="PTHR43670:SF118">
    <property type="entry name" value="HSP20_ALPHA CRYSTALLIN FAMILY PROTEIN"/>
    <property type="match status" value="1"/>
</dbReference>
<dbReference type="PANTHER" id="PTHR43670">
    <property type="entry name" value="HEAT SHOCK PROTEIN 26"/>
    <property type="match status" value="1"/>
</dbReference>
<keyword evidence="2" id="KW-1003">Cell membrane</keyword>
<dbReference type="CDD" id="cd00298">
    <property type="entry name" value="ACD_sHsps_p23-like"/>
    <property type="match status" value="1"/>
</dbReference>
<evidence type="ECO:0000256" key="1">
    <source>
        <dbReference type="ARBA" id="ARBA00004162"/>
    </source>
</evidence>
<evidence type="ECO:0000256" key="7">
    <source>
        <dbReference type="SAM" id="Phobius"/>
    </source>
</evidence>
<feature type="region of interest" description="Disordered" evidence="6">
    <location>
        <begin position="115"/>
        <end position="296"/>
    </location>
</feature>
<evidence type="ECO:0000256" key="5">
    <source>
        <dbReference type="RuleBase" id="RU003616"/>
    </source>
</evidence>
<reference evidence="9 10" key="1">
    <citation type="submission" date="2024-11" db="EMBL/GenBank/DDBJ databases">
        <title>Chromosome-level genome assembly of Eucalyptus globulus Labill. provides insights into its genome evolution.</title>
        <authorList>
            <person name="Li X."/>
        </authorList>
    </citation>
    <scope>NUCLEOTIDE SEQUENCE [LARGE SCALE GENOMIC DNA]</scope>
    <source>
        <strain evidence="9">CL2024</strain>
        <tissue evidence="9">Fresh tender leaves</tissue>
    </source>
</reference>
<gene>
    <name evidence="9" type="ORF">ACJRO7_028693</name>
</gene>
<evidence type="ECO:0000256" key="3">
    <source>
        <dbReference type="ARBA" id="ARBA00022821"/>
    </source>
</evidence>
<evidence type="ECO:0000313" key="10">
    <source>
        <dbReference type="Proteomes" id="UP001634007"/>
    </source>
</evidence>
<feature type="compositionally biased region" description="Basic and acidic residues" evidence="6">
    <location>
        <begin position="278"/>
        <end position="294"/>
    </location>
</feature>
<dbReference type="AlphaFoldDB" id="A0ABD3JXX5"/>
<dbReference type="Proteomes" id="UP001634007">
    <property type="component" value="Unassembled WGS sequence"/>
</dbReference>
<dbReference type="InterPro" id="IPR002068">
    <property type="entry name" value="A-crystallin/Hsp20_dom"/>
</dbReference>
<keyword evidence="3" id="KW-0611">Plant defense</keyword>
<keyword evidence="7" id="KW-0812">Transmembrane</keyword>
<feature type="compositionally biased region" description="Basic and acidic residues" evidence="6">
    <location>
        <begin position="231"/>
        <end position="260"/>
    </location>
</feature>
<feature type="compositionally biased region" description="Polar residues" evidence="6">
    <location>
        <begin position="193"/>
        <end position="207"/>
    </location>
</feature>
<proteinExistence type="inferred from homology"/>
<keyword evidence="7" id="KW-0472">Membrane</keyword>
<feature type="compositionally biased region" description="Polar residues" evidence="6">
    <location>
        <begin position="145"/>
        <end position="157"/>
    </location>
</feature>
<comment type="caution">
    <text evidence="9">The sequence shown here is derived from an EMBL/GenBank/DDBJ whole genome shotgun (WGS) entry which is preliminary data.</text>
</comment>
<keyword evidence="10" id="KW-1185">Reference proteome</keyword>
<protein>
    <recommendedName>
        <fullName evidence="8">SHSP domain-containing protein</fullName>
    </recommendedName>
</protein>
<feature type="compositionally biased region" description="Basic and acidic residues" evidence="6">
    <location>
        <begin position="213"/>
        <end position="222"/>
    </location>
</feature>
<feature type="compositionally biased region" description="Polar residues" evidence="6">
    <location>
        <begin position="261"/>
        <end position="276"/>
    </location>
</feature>
<dbReference type="GO" id="GO:0005886">
    <property type="term" value="C:plasma membrane"/>
    <property type="evidence" value="ECO:0007669"/>
    <property type="project" value="UniProtKB-SubCell"/>
</dbReference>
<evidence type="ECO:0000256" key="6">
    <source>
        <dbReference type="SAM" id="MobiDB-lite"/>
    </source>
</evidence>
<comment type="similarity">
    <text evidence="4 5">Belongs to the small heat shock protein (HSP20) family.</text>
</comment>
<sequence>MATRPRTSGTVAGRVAQAMGIPVYEDFEPRFEWQEEPTANFLSISLPGFVKEQVRVTYNEQLRTVRVRGERPLEANRFSRFSKDFEVPENCKPDEIRGKFDGGALVLTLPKKTITQVPPKAAPPQVTAAQKQSPSTEKEPKSPKVDQQNVPPKTASSEDVGKKKSSNEVVAGAKGAVDLPKQQKGQEDVPPKATSSNASDPNASQVKPQEAASDARPDRAAYRVDVGSRIVAKEKGDGPTDKSPKTEKPKDQPIPRDTRGKTSSQNEDNTQRNGATEVSRKNNSEARLNDEKQKLSIPEAISGKKADGTEDLVGVVKRAVKGLTAGLNEDRQLVVNVGMAVVVIVALGAYLSYRYGSSTRAKN</sequence>
<feature type="domain" description="SHSP" evidence="8">
    <location>
        <begin position="22"/>
        <end position="127"/>
    </location>
</feature>
<evidence type="ECO:0000313" key="9">
    <source>
        <dbReference type="EMBL" id="KAL3731867.1"/>
    </source>
</evidence>
<evidence type="ECO:0000256" key="2">
    <source>
        <dbReference type="ARBA" id="ARBA00022475"/>
    </source>
</evidence>
<organism evidence="9 10">
    <name type="scientific">Eucalyptus globulus</name>
    <name type="common">Tasmanian blue gum</name>
    <dbReference type="NCBI Taxonomy" id="34317"/>
    <lineage>
        <taxon>Eukaryota</taxon>
        <taxon>Viridiplantae</taxon>
        <taxon>Streptophyta</taxon>
        <taxon>Embryophyta</taxon>
        <taxon>Tracheophyta</taxon>
        <taxon>Spermatophyta</taxon>
        <taxon>Magnoliopsida</taxon>
        <taxon>eudicotyledons</taxon>
        <taxon>Gunneridae</taxon>
        <taxon>Pentapetalae</taxon>
        <taxon>rosids</taxon>
        <taxon>malvids</taxon>
        <taxon>Myrtales</taxon>
        <taxon>Myrtaceae</taxon>
        <taxon>Myrtoideae</taxon>
        <taxon>Eucalypteae</taxon>
        <taxon>Eucalyptus</taxon>
    </lineage>
</organism>
<dbReference type="PROSITE" id="PS01031">
    <property type="entry name" value="SHSP"/>
    <property type="match status" value="1"/>
</dbReference>
<feature type="transmembrane region" description="Helical" evidence="7">
    <location>
        <begin position="333"/>
        <end position="353"/>
    </location>
</feature>
<dbReference type="EMBL" id="JBJKBG010000007">
    <property type="protein sequence ID" value="KAL3731867.1"/>
    <property type="molecule type" value="Genomic_DNA"/>
</dbReference>
<keyword evidence="7" id="KW-1133">Transmembrane helix</keyword>
<comment type="subcellular location">
    <subcellularLocation>
        <location evidence="1">Cell membrane</location>
        <topology evidence="1">Single-pass membrane protein</topology>
    </subcellularLocation>
</comment>
<dbReference type="Pfam" id="PF00011">
    <property type="entry name" value="HSP20"/>
    <property type="match status" value="1"/>
</dbReference>
<dbReference type="InterPro" id="IPR008978">
    <property type="entry name" value="HSP20-like_chaperone"/>
</dbReference>
<evidence type="ECO:0000259" key="8">
    <source>
        <dbReference type="PROSITE" id="PS01031"/>
    </source>
</evidence>
<name>A0ABD3JXX5_EUCGL</name>
<evidence type="ECO:0000256" key="4">
    <source>
        <dbReference type="PROSITE-ProRule" id="PRU00285"/>
    </source>
</evidence>
<dbReference type="Gene3D" id="2.60.40.790">
    <property type="match status" value="1"/>
</dbReference>
<accession>A0ABD3JXX5</accession>
<dbReference type="GO" id="GO:0006952">
    <property type="term" value="P:defense response"/>
    <property type="evidence" value="ECO:0007669"/>
    <property type="project" value="UniProtKB-KW"/>
</dbReference>